<proteinExistence type="predicted"/>
<accession>A0AA38CUF2</accession>
<organism evidence="1 2">
    <name type="scientific">Taxus chinensis</name>
    <name type="common">Chinese yew</name>
    <name type="synonym">Taxus wallichiana var. chinensis</name>
    <dbReference type="NCBI Taxonomy" id="29808"/>
    <lineage>
        <taxon>Eukaryota</taxon>
        <taxon>Viridiplantae</taxon>
        <taxon>Streptophyta</taxon>
        <taxon>Embryophyta</taxon>
        <taxon>Tracheophyta</taxon>
        <taxon>Spermatophyta</taxon>
        <taxon>Pinopsida</taxon>
        <taxon>Pinidae</taxon>
        <taxon>Conifers II</taxon>
        <taxon>Cupressales</taxon>
        <taxon>Taxaceae</taxon>
        <taxon>Taxus</taxon>
    </lineage>
</organism>
<comment type="caution">
    <text evidence="1">The sequence shown here is derived from an EMBL/GenBank/DDBJ whole genome shotgun (WGS) entry which is preliminary data.</text>
</comment>
<evidence type="ECO:0000313" key="1">
    <source>
        <dbReference type="EMBL" id="KAH9304627.1"/>
    </source>
</evidence>
<dbReference type="AlphaFoldDB" id="A0AA38CUF2"/>
<feature type="non-terminal residue" evidence="1">
    <location>
        <position position="89"/>
    </location>
</feature>
<reference evidence="1 2" key="1">
    <citation type="journal article" date="2021" name="Nat. Plants">
        <title>The Taxus genome provides insights into paclitaxel biosynthesis.</title>
        <authorList>
            <person name="Xiong X."/>
            <person name="Gou J."/>
            <person name="Liao Q."/>
            <person name="Li Y."/>
            <person name="Zhou Q."/>
            <person name="Bi G."/>
            <person name="Li C."/>
            <person name="Du R."/>
            <person name="Wang X."/>
            <person name="Sun T."/>
            <person name="Guo L."/>
            <person name="Liang H."/>
            <person name="Lu P."/>
            <person name="Wu Y."/>
            <person name="Zhang Z."/>
            <person name="Ro D.K."/>
            <person name="Shang Y."/>
            <person name="Huang S."/>
            <person name="Yan J."/>
        </authorList>
    </citation>
    <scope>NUCLEOTIDE SEQUENCE [LARGE SCALE GENOMIC DNA]</scope>
    <source>
        <strain evidence="1">Ta-2019</strain>
    </source>
</reference>
<dbReference type="Proteomes" id="UP000824469">
    <property type="component" value="Unassembled WGS sequence"/>
</dbReference>
<evidence type="ECO:0000313" key="2">
    <source>
        <dbReference type="Proteomes" id="UP000824469"/>
    </source>
</evidence>
<sequence>MEIEHVKGKENVVIDAISIQRHVAMATLVSTNLHIRIIQQLPLDIFYIAVRAEIESQRPIEGKFDSFSLEEDGLLRHRGWIYVPKDGGL</sequence>
<protein>
    <submittedName>
        <fullName evidence="1">Uncharacterized protein</fullName>
    </submittedName>
</protein>
<name>A0AA38CUF2_TAXCH</name>
<dbReference type="EMBL" id="JAHRHJ020000008">
    <property type="protein sequence ID" value="KAH9304627.1"/>
    <property type="molecule type" value="Genomic_DNA"/>
</dbReference>
<keyword evidence="2" id="KW-1185">Reference proteome</keyword>
<gene>
    <name evidence="1" type="ORF">KI387_009031</name>
</gene>